<keyword evidence="1" id="KW-0521">NADP</keyword>
<keyword evidence="2" id="KW-0560">Oxidoreductase</keyword>
<dbReference type="InterPro" id="IPR020843">
    <property type="entry name" value="ER"/>
</dbReference>
<name>A0ABP4IU22_9ACTN</name>
<dbReference type="Gene3D" id="3.90.180.10">
    <property type="entry name" value="Medium-chain alcohol dehydrogenases, catalytic domain"/>
    <property type="match status" value="1"/>
</dbReference>
<evidence type="ECO:0000259" key="3">
    <source>
        <dbReference type="SMART" id="SM00829"/>
    </source>
</evidence>
<dbReference type="PANTHER" id="PTHR48106:SF18">
    <property type="entry name" value="QUINONE OXIDOREDUCTASE PIG3"/>
    <property type="match status" value="1"/>
</dbReference>
<comment type="caution">
    <text evidence="4">The sequence shown here is derived from an EMBL/GenBank/DDBJ whole genome shotgun (WGS) entry which is preliminary data.</text>
</comment>
<dbReference type="Pfam" id="PF13602">
    <property type="entry name" value="ADH_zinc_N_2"/>
    <property type="match status" value="1"/>
</dbReference>
<dbReference type="SMART" id="SM00829">
    <property type="entry name" value="PKS_ER"/>
    <property type="match status" value="1"/>
</dbReference>
<sequence length="335" mass="34871">MSVPRLGGAGVLRLSSDELPAPTVGQVRVRVLAAGVSYGDILLRAGVIPGGPKRPFTPGYDLVGVVDQVGPGTRAPEPGRRVVALVRSGGYAEYAFVAANRLVPLPDGVDPVEASALALNYFIAQQMLHRVAGVRRGGTVLVHGASGGVGTAFLELAALAGVTVYGTCSAARAEQVQALGGHPVDRAGDFLRVVRGLPGGAVDAVFDPIGGRHFLRSYQAVRRGGVMVGFGQNAALRGTDQRDLLTGAQGFLGGIVLPKLVPDGKRTLFYNAWSLEKSHPAAYQQDLATVLELLRKGRVKPRVGRTMPLEEAADAHRAMESAAVTGKIVLVPATA</sequence>
<dbReference type="InterPro" id="IPR013154">
    <property type="entry name" value="ADH-like_N"/>
</dbReference>
<dbReference type="SUPFAM" id="SSF51735">
    <property type="entry name" value="NAD(P)-binding Rossmann-fold domains"/>
    <property type="match status" value="1"/>
</dbReference>
<organism evidence="4 5">
    <name type="scientific">Kitasatospora putterlickiae</name>
    <dbReference type="NCBI Taxonomy" id="221725"/>
    <lineage>
        <taxon>Bacteria</taxon>
        <taxon>Bacillati</taxon>
        <taxon>Actinomycetota</taxon>
        <taxon>Actinomycetes</taxon>
        <taxon>Kitasatosporales</taxon>
        <taxon>Streptomycetaceae</taxon>
        <taxon>Kitasatospora</taxon>
    </lineage>
</organism>
<keyword evidence="5" id="KW-1185">Reference proteome</keyword>
<dbReference type="RefSeq" id="WP_344335647.1">
    <property type="nucleotide sequence ID" value="NZ_BAAAKJ010000180.1"/>
</dbReference>
<evidence type="ECO:0000256" key="2">
    <source>
        <dbReference type="ARBA" id="ARBA00023002"/>
    </source>
</evidence>
<evidence type="ECO:0000256" key="1">
    <source>
        <dbReference type="ARBA" id="ARBA00022857"/>
    </source>
</evidence>
<dbReference type="InterPro" id="IPR036291">
    <property type="entry name" value="NAD(P)-bd_dom_sf"/>
</dbReference>
<dbReference type="InterPro" id="IPR011032">
    <property type="entry name" value="GroES-like_sf"/>
</dbReference>
<proteinExistence type="predicted"/>
<dbReference type="PANTHER" id="PTHR48106">
    <property type="entry name" value="QUINONE OXIDOREDUCTASE PIG3-RELATED"/>
    <property type="match status" value="1"/>
</dbReference>
<protein>
    <submittedName>
        <fullName evidence="4">Medium chain dehydrogenase/reductase family protein</fullName>
    </submittedName>
</protein>
<gene>
    <name evidence="4" type="ORF">GCM10009639_33070</name>
</gene>
<feature type="domain" description="Enoyl reductase (ER)" evidence="3">
    <location>
        <begin position="7"/>
        <end position="330"/>
    </location>
</feature>
<dbReference type="Gene3D" id="3.40.50.720">
    <property type="entry name" value="NAD(P)-binding Rossmann-like Domain"/>
    <property type="match status" value="1"/>
</dbReference>
<evidence type="ECO:0000313" key="5">
    <source>
        <dbReference type="Proteomes" id="UP001499863"/>
    </source>
</evidence>
<dbReference type="EMBL" id="BAAAKJ010000180">
    <property type="protein sequence ID" value="GAA1396647.1"/>
    <property type="molecule type" value="Genomic_DNA"/>
</dbReference>
<dbReference type="Pfam" id="PF08240">
    <property type="entry name" value="ADH_N"/>
    <property type="match status" value="1"/>
</dbReference>
<dbReference type="SUPFAM" id="SSF50129">
    <property type="entry name" value="GroES-like"/>
    <property type="match status" value="1"/>
</dbReference>
<reference evidence="5" key="1">
    <citation type="journal article" date="2019" name="Int. J. Syst. Evol. Microbiol.">
        <title>The Global Catalogue of Microorganisms (GCM) 10K type strain sequencing project: providing services to taxonomists for standard genome sequencing and annotation.</title>
        <authorList>
            <consortium name="The Broad Institute Genomics Platform"/>
            <consortium name="The Broad Institute Genome Sequencing Center for Infectious Disease"/>
            <person name="Wu L."/>
            <person name="Ma J."/>
        </authorList>
    </citation>
    <scope>NUCLEOTIDE SEQUENCE [LARGE SCALE GENOMIC DNA]</scope>
    <source>
        <strain evidence="5">JCM 12393</strain>
    </source>
</reference>
<evidence type="ECO:0000313" key="4">
    <source>
        <dbReference type="EMBL" id="GAA1396647.1"/>
    </source>
</evidence>
<accession>A0ABP4IU22</accession>
<dbReference type="Proteomes" id="UP001499863">
    <property type="component" value="Unassembled WGS sequence"/>
</dbReference>
<dbReference type="CDD" id="cd08273">
    <property type="entry name" value="MDR8"/>
    <property type="match status" value="1"/>
</dbReference>